<sequence length="306" mass="32927">MCATLGHYQTQSNEEEALAADSAAVTEAAVAAASVDAAKESAAAADAKADDSLAAEKPVDNTLFGDQLLAKILAVDDSAAKKPEVDVRVADGAKAEEAGTDRPATEALTEGAVNQGQTSSEEEWNEIRPVKTNQSLDRPLAHEDDGSWSLNSIRNSFQSVHGYFDSMVELVGGRNGVCEYRCKYGKRDAPEPRSSYQIPEPNGCSSSLVGFQLDLGIPAMTKCCNQLDICYDTCGRSKYDCDSKFRSCLHGICSDLKKSLGFVSKVQACESMADVLYNTVWTLGCRPYMNSQRAACVCKGEERDEL</sequence>
<dbReference type="PANTHER" id="PTHR12824">
    <property type="entry name" value="GROUP XII SECRETORY PHOSPHOLIPASE A2 FAMILY MEMBER"/>
    <property type="match status" value="1"/>
</dbReference>
<reference evidence="2" key="2">
    <citation type="submission" date="2025-08" db="UniProtKB">
        <authorList>
            <consortium name="Ensembl"/>
        </authorList>
    </citation>
    <scope>IDENTIFICATION</scope>
</reference>
<dbReference type="GeneTree" id="ENSGT00390000008798"/>
<gene>
    <name evidence="2" type="primary">PLA2G12B</name>
</gene>
<dbReference type="GO" id="GO:0005509">
    <property type="term" value="F:calcium ion binding"/>
    <property type="evidence" value="ECO:0007669"/>
    <property type="project" value="InterPro"/>
</dbReference>
<dbReference type="InterPro" id="IPR010711">
    <property type="entry name" value="PLA2G12"/>
</dbReference>
<dbReference type="GO" id="GO:0006644">
    <property type="term" value="P:phospholipid metabolic process"/>
    <property type="evidence" value="ECO:0007669"/>
    <property type="project" value="InterPro"/>
</dbReference>
<evidence type="ECO:0000313" key="3">
    <source>
        <dbReference type="Proteomes" id="UP000265040"/>
    </source>
</evidence>
<reference evidence="2" key="3">
    <citation type="submission" date="2025-09" db="UniProtKB">
        <authorList>
            <consortium name="Ensembl"/>
        </authorList>
    </citation>
    <scope>IDENTIFICATION</scope>
</reference>
<dbReference type="InterPro" id="IPR036444">
    <property type="entry name" value="PLipase_A2_dom_sf"/>
</dbReference>
<organism evidence="2 3">
    <name type="scientific">Anabas testudineus</name>
    <name type="common">Climbing perch</name>
    <name type="synonym">Anthias testudineus</name>
    <dbReference type="NCBI Taxonomy" id="64144"/>
    <lineage>
        <taxon>Eukaryota</taxon>
        <taxon>Metazoa</taxon>
        <taxon>Chordata</taxon>
        <taxon>Craniata</taxon>
        <taxon>Vertebrata</taxon>
        <taxon>Euteleostomi</taxon>
        <taxon>Actinopterygii</taxon>
        <taxon>Neopterygii</taxon>
        <taxon>Teleostei</taxon>
        <taxon>Neoteleostei</taxon>
        <taxon>Acanthomorphata</taxon>
        <taxon>Anabantaria</taxon>
        <taxon>Anabantiformes</taxon>
        <taxon>Anabantoidei</taxon>
        <taxon>Anabantidae</taxon>
        <taxon>Anabas</taxon>
    </lineage>
</organism>
<dbReference type="GO" id="GO:0070328">
    <property type="term" value="P:triglyceride homeostasis"/>
    <property type="evidence" value="ECO:0007669"/>
    <property type="project" value="TreeGrafter"/>
</dbReference>
<dbReference type="GO" id="GO:0042632">
    <property type="term" value="P:cholesterol homeostasis"/>
    <property type="evidence" value="ECO:0007669"/>
    <property type="project" value="TreeGrafter"/>
</dbReference>
<dbReference type="GO" id="GO:0050482">
    <property type="term" value="P:arachidonate secretion"/>
    <property type="evidence" value="ECO:0007669"/>
    <property type="project" value="InterPro"/>
</dbReference>
<protein>
    <recommendedName>
        <fullName evidence="4">Phospholipase A2, group XIIB</fullName>
    </recommendedName>
</protein>
<dbReference type="PANTHER" id="PTHR12824:SF2">
    <property type="entry name" value="GROUP XIIB SECRETORY PHOSPHOLIPASE A2-LIKE PROTEIN"/>
    <property type="match status" value="1"/>
</dbReference>
<name>A0A7N6A0C2_ANATE</name>
<feature type="region of interest" description="Disordered" evidence="1">
    <location>
        <begin position="91"/>
        <end position="125"/>
    </location>
</feature>
<dbReference type="SUPFAM" id="SSF48619">
    <property type="entry name" value="Phospholipase A2, PLA2"/>
    <property type="match status" value="1"/>
</dbReference>
<dbReference type="GO" id="GO:0016042">
    <property type="term" value="P:lipid catabolic process"/>
    <property type="evidence" value="ECO:0007669"/>
    <property type="project" value="InterPro"/>
</dbReference>
<evidence type="ECO:0008006" key="4">
    <source>
        <dbReference type="Google" id="ProtNLM"/>
    </source>
</evidence>
<dbReference type="Gene3D" id="1.20.90.10">
    <property type="entry name" value="Phospholipase A2 domain"/>
    <property type="match status" value="1"/>
</dbReference>
<proteinExistence type="predicted"/>
<dbReference type="Pfam" id="PF06951">
    <property type="entry name" value="PLA2G12"/>
    <property type="match status" value="1"/>
</dbReference>
<evidence type="ECO:0000256" key="1">
    <source>
        <dbReference type="SAM" id="MobiDB-lite"/>
    </source>
</evidence>
<feature type="compositionally biased region" description="Basic and acidic residues" evidence="1">
    <location>
        <begin position="91"/>
        <end position="104"/>
    </location>
</feature>
<dbReference type="GO" id="GO:0004623">
    <property type="term" value="F:phospholipase A2 activity"/>
    <property type="evidence" value="ECO:0007669"/>
    <property type="project" value="InterPro"/>
</dbReference>
<keyword evidence="3" id="KW-1185">Reference proteome</keyword>
<dbReference type="GO" id="GO:0005576">
    <property type="term" value="C:extracellular region"/>
    <property type="evidence" value="ECO:0007669"/>
    <property type="project" value="InterPro"/>
</dbReference>
<reference evidence="2" key="1">
    <citation type="submission" date="2021-04" db="EMBL/GenBank/DDBJ databases">
        <authorList>
            <consortium name="Wellcome Sanger Institute Data Sharing"/>
        </authorList>
    </citation>
    <scope>NUCLEOTIDE SEQUENCE [LARGE SCALE GENOMIC DNA]</scope>
</reference>
<dbReference type="Proteomes" id="UP000265040">
    <property type="component" value="Chromosome 15"/>
</dbReference>
<dbReference type="AlphaFoldDB" id="A0A7N6A0C2"/>
<dbReference type="InParanoid" id="A0A7N6A0C2"/>
<accession>A0A7N6A0C2</accession>
<dbReference type="Ensembl" id="ENSATET00000062896.2">
    <property type="protein sequence ID" value="ENSATEP00000040986.2"/>
    <property type="gene ID" value="ENSATEG00000025516.2"/>
</dbReference>
<evidence type="ECO:0000313" key="2">
    <source>
        <dbReference type="Ensembl" id="ENSATEP00000040986.2"/>
    </source>
</evidence>